<feature type="compositionally biased region" description="Polar residues" evidence="3">
    <location>
        <begin position="92"/>
        <end position="110"/>
    </location>
</feature>
<feature type="compositionally biased region" description="Low complexity" evidence="3">
    <location>
        <begin position="24"/>
        <end position="36"/>
    </location>
</feature>
<feature type="compositionally biased region" description="Polar residues" evidence="3">
    <location>
        <begin position="2152"/>
        <end position="2161"/>
    </location>
</feature>
<dbReference type="PANTHER" id="PTHR32083">
    <property type="entry name" value="CILIA AND FLAGELLA-ASSOCIATED PROTEIN 58-RELATED"/>
    <property type="match status" value="1"/>
</dbReference>
<dbReference type="GO" id="GO:0005856">
    <property type="term" value="C:cytoskeleton"/>
    <property type="evidence" value="ECO:0007669"/>
    <property type="project" value="TreeGrafter"/>
</dbReference>
<evidence type="ECO:0000313" key="4">
    <source>
        <dbReference type="EMBL" id="BCR86238.1"/>
    </source>
</evidence>
<feature type="region of interest" description="Disordered" evidence="3">
    <location>
        <begin position="2095"/>
        <end position="2258"/>
    </location>
</feature>
<evidence type="ECO:0000256" key="2">
    <source>
        <dbReference type="SAM" id="Coils"/>
    </source>
</evidence>
<feature type="compositionally biased region" description="Basic and acidic residues" evidence="3">
    <location>
        <begin position="1177"/>
        <end position="1209"/>
    </location>
</feature>
<evidence type="ECO:0000256" key="3">
    <source>
        <dbReference type="SAM" id="MobiDB-lite"/>
    </source>
</evidence>
<feature type="compositionally biased region" description="Polar residues" evidence="3">
    <location>
        <begin position="299"/>
        <end position="311"/>
    </location>
</feature>
<feature type="region of interest" description="Disordered" evidence="3">
    <location>
        <begin position="141"/>
        <end position="217"/>
    </location>
</feature>
<evidence type="ECO:0008006" key="6">
    <source>
        <dbReference type="Google" id="ProtNLM"/>
    </source>
</evidence>
<proteinExistence type="predicted"/>
<dbReference type="Proteomes" id="UP000637239">
    <property type="component" value="Chromosome 3"/>
</dbReference>
<feature type="region of interest" description="Disordered" evidence="3">
    <location>
        <begin position="1382"/>
        <end position="1425"/>
    </location>
</feature>
<feature type="compositionally biased region" description="Polar residues" evidence="3">
    <location>
        <begin position="1382"/>
        <end position="1394"/>
    </location>
</feature>
<dbReference type="KEGG" id="ache:ACHE_30225A"/>
<organism evidence="4 5">
    <name type="scientific">Aspergillus chevalieri</name>
    <name type="common">Eurotium chevalieri</name>
    <dbReference type="NCBI Taxonomy" id="182096"/>
    <lineage>
        <taxon>Eukaryota</taxon>
        <taxon>Fungi</taxon>
        <taxon>Dikarya</taxon>
        <taxon>Ascomycota</taxon>
        <taxon>Pezizomycotina</taxon>
        <taxon>Eurotiomycetes</taxon>
        <taxon>Eurotiomycetidae</taxon>
        <taxon>Eurotiales</taxon>
        <taxon>Aspergillaceae</taxon>
        <taxon>Aspergillus</taxon>
        <taxon>Aspergillus subgen. Aspergillus</taxon>
    </lineage>
</organism>
<reference evidence="4" key="2">
    <citation type="submission" date="2021-02" db="EMBL/GenBank/DDBJ databases">
        <title>Aspergillus chevalieri M1 genome sequence.</title>
        <authorList>
            <person name="Kadooka C."/>
            <person name="Mori K."/>
            <person name="Futagami T."/>
        </authorList>
    </citation>
    <scope>NUCLEOTIDE SEQUENCE</scope>
    <source>
        <strain evidence="4">M1</strain>
    </source>
</reference>
<feature type="coiled-coil region" evidence="2">
    <location>
        <begin position="1900"/>
        <end position="1934"/>
    </location>
</feature>
<feature type="compositionally biased region" description="Acidic residues" evidence="3">
    <location>
        <begin position="2194"/>
        <end position="2209"/>
    </location>
</feature>
<feature type="compositionally biased region" description="Polar residues" evidence="3">
    <location>
        <begin position="1409"/>
        <end position="1420"/>
    </location>
</feature>
<keyword evidence="1 2" id="KW-0175">Coiled coil</keyword>
<feature type="compositionally biased region" description="Polar residues" evidence="3">
    <location>
        <begin position="1019"/>
        <end position="1032"/>
    </location>
</feature>
<feature type="coiled-coil region" evidence="2">
    <location>
        <begin position="1535"/>
        <end position="1569"/>
    </location>
</feature>
<feature type="region of interest" description="Disordered" evidence="3">
    <location>
        <begin position="783"/>
        <end position="815"/>
    </location>
</feature>
<feature type="compositionally biased region" description="Basic and acidic residues" evidence="3">
    <location>
        <begin position="966"/>
        <end position="980"/>
    </location>
</feature>
<dbReference type="RefSeq" id="XP_043134760.1">
    <property type="nucleotide sequence ID" value="XM_043276819.1"/>
</dbReference>
<feature type="coiled-coil region" evidence="2">
    <location>
        <begin position="1971"/>
        <end position="1998"/>
    </location>
</feature>
<feature type="compositionally biased region" description="Low complexity" evidence="3">
    <location>
        <begin position="174"/>
        <end position="184"/>
    </location>
</feature>
<feature type="compositionally biased region" description="Polar residues" evidence="3">
    <location>
        <begin position="1"/>
        <end position="14"/>
    </location>
</feature>
<dbReference type="EMBL" id="AP024418">
    <property type="protein sequence ID" value="BCR86238.1"/>
    <property type="molecule type" value="Genomic_DNA"/>
</dbReference>
<feature type="coiled-coil region" evidence="2">
    <location>
        <begin position="1711"/>
        <end position="1851"/>
    </location>
</feature>
<feature type="region of interest" description="Disordered" evidence="3">
    <location>
        <begin position="664"/>
        <end position="703"/>
    </location>
</feature>
<accession>A0A7R7ZLA2</accession>
<feature type="compositionally biased region" description="Polar residues" evidence="3">
    <location>
        <begin position="688"/>
        <end position="702"/>
    </location>
</feature>
<evidence type="ECO:0000313" key="5">
    <source>
        <dbReference type="Proteomes" id="UP000637239"/>
    </source>
</evidence>
<gene>
    <name evidence="4" type="ORF">ACHE_30225A</name>
</gene>
<feature type="compositionally biased region" description="Acidic residues" evidence="3">
    <location>
        <begin position="1395"/>
        <end position="1408"/>
    </location>
</feature>
<dbReference type="GeneID" id="66980597"/>
<feature type="compositionally biased region" description="Polar residues" evidence="3">
    <location>
        <begin position="2103"/>
        <end position="2118"/>
    </location>
</feature>
<evidence type="ECO:0000256" key="1">
    <source>
        <dbReference type="ARBA" id="ARBA00023054"/>
    </source>
</evidence>
<feature type="compositionally biased region" description="Polar residues" evidence="3">
    <location>
        <begin position="929"/>
        <end position="938"/>
    </location>
</feature>
<dbReference type="PANTHER" id="PTHR32083:SF0">
    <property type="entry name" value="CILIA AND FLAGELLA-ASSOCIATED PROTEIN 58"/>
    <property type="match status" value="1"/>
</dbReference>
<feature type="region of interest" description="Disordered" evidence="3">
    <location>
        <begin position="1141"/>
        <end position="1286"/>
    </location>
</feature>
<feature type="compositionally biased region" description="Low complexity" evidence="3">
    <location>
        <begin position="154"/>
        <end position="164"/>
    </location>
</feature>
<keyword evidence="5" id="KW-1185">Reference proteome</keyword>
<feature type="region of interest" description="Disordered" evidence="3">
    <location>
        <begin position="363"/>
        <end position="421"/>
    </location>
</feature>
<sequence>MKAKNHQTLQSLNEPYSAPSDLYPSVPSVTSTSSPSPHLPAAHTSFPRDESYLSAPITSLSTSPGVSNLSTPGSPGPLERLRRHTITPNPPTLSNFPTYRSTGESLTSSPETRRPESSVYYTTAWGSPYAVPSPRTLSLTLSQSQNAGVDRESGASSPASMPSGTFQGIDTSSNNNNNYNNDNNELLRPSGGESSARNLYSGILNRSPGRDLFGRKGGKSIKDFTQDWINQYLSGQPRTERSNWLSDDSGSEAPSFFTAQNHFADDDWLGLEEDSRDEELLKTPTLADFVSRKKGTGQGESSTNSTTSTARQKIKDYIHKRTETLKQEDFWGFAYDKDPQPIAMDNTGSLPPTDSEANKVALPVEKPLPPPPAEEWIEKTPQPEPKDVENTQRSENTPKPEAPRPPVLSRTGTSTLQRTRKKIPWRGKACIIALPLEDKRGSEESGYRLLRPEDVKQRLKKWEEKGYDNSGFSISNLNDQYDAAAMELGGSSRPVFPDPTDVQGEWTTGQYEVRFPDKAVWDSYVNFLQEEKLRALGVSLGDDEEAQPSISPAMSQMAPFPGLIASPPIPTASAAGNPLAVPHPFSPQLNQSTNTPNGIGTLASPASQFSVQTPFLGVDQNLLAGYPLPFQPTPPAQGSFTPQSFLNARQAGAIPGTLPNLSSMLSPVSPLNDQRPFHPGLDGKESFDNQGQQLPRVQTPTEQPDHFHASNVEIAHPTPRGHSRGQNLSETLQKGLDQINHSDYHLEMSIERQLEEDDRNAGRDGLNNSSLLHSRWAMPEADPNQYHGYNHDGSDIDTNPSLSGAPHGHGPLANDIAWHESKPSMESHRSKLSSSTFNVEAKEFDPMGAFASQNFGFQDNAFQFQGVDPSLFTFGAGFQGTVPPAASYNITAPTFNPPGVNDQKSAGPGEFKFSSASFNVDAPAFNPGGATSSGQPSGEKTKIFGDINISDVSTPAKKSKAIPIVRPDENEHKEKNKGVEGENANAQPAPADRNKRARRGDQPSDGEEQLSVPTRALTEANNVKTSQESTAPHKQAEGKENVQPGKETQAASERKDTPVSEASTWAPPEGREQVEETSASPVRHQAPEQSLEKAAEQPRAEKAPTPAPKEQDKGAKQAPAATLKNKFLAAAAKSFEFKPAVPEFVPPSNEDPPSVPEKPANGLMSSRHAVADPPSSPKEKPLPPEPPRPEPAEKDQSQETKAPETKTPRPEYTSSDESPDEDELNAIMEQLNDDSDVGIERVSTPQPKSKLPEPVAGPSKEKRHVPAEIRSEAPSPSPGRGTLEIPKLDFETRSQLSVTPSKSMIGTITSPVRQLLHDNDHISDWDDVISSGEDEKLLNRSIFFDRRINDLVGSAVEERLSPLERALGVIQQSVTSIASGAQSKWTLQSTSATGEDSDADDEDDEYEDNSSARPRSPGQQQRDRKLDKLKNVIQEALAARVPPQEVESPATNELLQLKQSFAELRELTSEKLSQDPTANLKSMIQEVVASQLQMQNSRPSDADEIGADSLMLQIDGLKNMLRLADERAEQEYKMRREGQDSMAELQRLLKVAEEDAARHSEAAESAETRFLQFKEEKIPYFEHIQARSDSLSQERESLRLTLAEISSKNITLQGTIDEHRVSSEHYKRENERQQAELERTNEENKKLQETIEHLQIRLGDGISIRQNLSDKFDRLQEEMVNVTRDITRDQANWRRKEEAYVAEHNELRAAYSRELKLREKLEIDISELEQQEREAAKLKFIFGQSQQENARLEELVGSLKLENHNLEAKAARFEREFNEARESSRMEIQRTRTSLETDLEAANSQVNMVRAELEAQIIRLQSQQDNFRMDADTARERYEMLLEAANEAKVEALSSKELALDDQRKAHERVLNDLRERHVRAMHNNSEDKVRHESYMSERLALSEDKARHLQDRVNHLEEKLEIAKSAARAAAEAAQTAKVNPSASGSQSTPPAKGSDVPEKISPQALRESILVLQDQLQQRESRIDELEQEIGSVDKEAPNKLKERNTEITWLRELLGVRLDDLQDIINTLSKPSFNQHAVRDAAIRLRANLQMQLQERERAMSGQSFPSLPSITELASSPRNLPLAAAAAWGSWRRTRENSTTDQTPSKPSNASNFLSGLLTPPGSNARQAPRANAPGSRRTSESRPLRSFNPTPRSLSARQGAGVMQEPPKTPPLLRRSSYDQDAESTTYEHEEEPFPEDGEAESIVDEMVSASPKNTTRTTTETPENIETTEMQDGLEPMLEAVSEPFGPGITSD</sequence>
<feature type="compositionally biased region" description="Polar residues" evidence="3">
    <location>
        <begin position="1939"/>
        <end position="1951"/>
    </location>
</feature>
<feature type="compositionally biased region" description="Basic and acidic residues" evidence="3">
    <location>
        <begin position="1090"/>
        <end position="1102"/>
    </location>
</feature>
<feature type="region of interest" description="Disordered" evidence="3">
    <location>
        <begin position="924"/>
        <end position="1121"/>
    </location>
</feature>
<feature type="compositionally biased region" description="Basic and acidic residues" evidence="3">
    <location>
        <begin position="384"/>
        <end position="402"/>
    </location>
</feature>
<name>A0A7R7ZLA2_ASPCH</name>
<protein>
    <recommendedName>
        <fullName evidence="6">Myosin class II heavy chain</fullName>
    </recommendedName>
</protein>
<reference evidence="4" key="1">
    <citation type="submission" date="2021-01" db="EMBL/GenBank/DDBJ databases">
        <authorList>
            <consortium name="Aspergillus chevalieri M1 genome sequencing consortium"/>
            <person name="Kazuki M."/>
            <person name="Futagami T."/>
        </authorList>
    </citation>
    <scope>NUCLEOTIDE SEQUENCE</scope>
    <source>
        <strain evidence="4">M1</strain>
    </source>
</reference>
<feature type="region of interest" description="Disordered" evidence="3">
    <location>
        <begin position="291"/>
        <end position="312"/>
    </location>
</feature>
<feature type="compositionally biased region" description="Basic and acidic residues" evidence="3">
    <location>
        <begin position="208"/>
        <end position="217"/>
    </location>
</feature>
<feature type="region of interest" description="Disordered" evidence="3">
    <location>
        <begin position="1"/>
        <end position="115"/>
    </location>
</feature>
<feature type="region of interest" description="Disordered" evidence="3">
    <location>
        <begin position="1934"/>
        <end position="1960"/>
    </location>
</feature>
<feature type="compositionally biased region" description="Polar residues" evidence="3">
    <location>
        <begin position="56"/>
        <end position="73"/>
    </location>
</feature>
<feature type="compositionally biased region" description="Low complexity" evidence="3">
    <location>
        <begin position="2220"/>
        <end position="2234"/>
    </location>
</feature>
<feature type="coiled-coil region" evidence="2">
    <location>
        <begin position="1616"/>
        <end position="1685"/>
    </location>
</feature>